<sequence>MSRFPQRPFRFGIQADNAPSRSAWVDLARRCEGNGYSTLTMPDHFGDQLAPIPALQAAADATSTLRVGALVFDNDYKHPVVLAKELATIDLLSEGRLELGIGAGWMVSDYEQAGMPYDRAGVRVDRFVEGLAVIKGCFADGPFDFAGTHYTITGYNGLPKPLQKPGPPILIGGGGKRVLGIAAREADIIGINGTMESGVVDPAVLRTMTAASVEEKAEIVLAAASARLAEIEMNVRAFMVKVTDDRNTAMDRIAQAVGFSTDEIAESPFALIGSPDQIAEDLLERRERWGFSYVIVGAADVDAFAPVVSRLHGH</sequence>
<evidence type="ECO:0000256" key="4">
    <source>
        <dbReference type="ARBA" id="ARBA00023033"/>
    </source>
</evidence>
<dbReference type="InterPro" id="IPR036661">
    <property type="entry name" value="Luciferase-like_sf"/>
</dbReference>
<dbReference type="GO" id="GO:0046306">
    <property type="term" value="P:alkanesulfonate catabolic process"/>
    <property type="evidence" value="ECO:0007669"/>
    <property type="project" value="TreeGrafter"/>
</dbReference>
<dbReference type="EMBL" id="CAFAAJ010000224">
    <property type="protein sequence ID" value="CAB4824219.1"/>
    <property type="molecule type" value="Genomic_DNA"/>
</dbReference>
<dbReference type="Pfam" id="PF00296">
    <property type="entry name" value="Bac_luciferase"/>
    <property type="match status" value="1"/>
</dbReference>
<keyword evidence="2" id="KW-0288">FMN</keyword>
<dbReference type="InterPro" id="IPR019923">
    <property type="entry name" value="Lucif-like_OxRdtase_MSMEG_2516"/>
</dbReference>
<dbReference type="PANTHER" id="PTHR42847">
    <property type="entry name" value="ALKANESULFONATE MONOOXYGENASE"/>
    <property type="match status" value="1"/>
</dbReference>
<gene>
    <name evidence="6" type="ORF">UFOPK3001_02365</name>
</gene>
<dbReference type="AlphaFoldDB" id="A0A6J6ZUV9"/>
<dbReference type="PANTHER" id="PTHR42847:SF4">
    <property type="entry name" value="ALKANESULFONATE MONOOXYGENASE-RELATED"/>
    <property type="match status" value="1"/>
</dbReference>
<evidence type="ECO:0000256" key="2">
    <source>
        <dbReference type="ARBA" id="ARBA00022643"/>
    </source>
</evidence>
<organism evidence="6">
    <name type="scientific">freshwater metagenome</name>
    <dbReference type="NCBI Taxonomy" id="449393"/>
    <lineage>
        <taxon>unclassified sequences</taxon>
        <taxon>metagenomes</taxon>
        <taxon>ecological metagenomes</taxon>
    </lineage>
</organism>
<evidence type="ECO:0000313" key="6">
    <source>
        <dbReference type="EMBL" id="CAB4824219.1"/>
    </source>
</evidence>
<keyword evidence="3" id="KW-0560">Oxidoreductase</keyword>
<dbReference type="SUPFAM" id="SSF51679">
    <property type="entry name" value="Bacterial luciferase-like"/>
    <property type="match status" value="1"/>
</dbReference>
<protein>
    <submittedName>
        <fullName evidence="6">Unannotated protein</fullName>
    </submittedName>
</protein>
<evidence type="ECO:0000259" key="5">
    <source>
        <dbReference type="Pfam" id="PF00296"/>
    </source>
</evidence>
<dbReference type="Gene3D" id="3.20.20.30">
    <property type="entry name" value="Luciferase-like domain"/>
    <property type="match status" value="1"/>
</dbReference>
<dbReference type="GO" id="GO:0008726">
    <property type="term" value="F:alkanesulfonate monooxygenase activity"/>
    <property type="evidence" value="ECO:0007669"/>
    <property type="project" value="TreeGrafter"/>
</dbReference>
<keyword evidence="1" id="KW-0285">Flavoprotein</keyword>
<accession>A0A6J6ZUV9</accession>
<evidence type="ECO:0000256" key="1">
    <source>
        <dbReference type="ARBA" id="ARBA00022630"/>
    </source>
</evidence>
<dbReference type="NCBIfam" id="TIGR03621">
    <property type="entry name" value="F420_MSMEG_2516"/>
    <property type="match status" value="1"/>
</dbReference>
<feature type="domain" description="Luciferase-like" evidence="5">
    <location>
        <begin position="20"/>
        <end position="291"/>
    </location>
</feature>
<dbReference type="InterPro" id="IPR050172">
    <property type="entry name" value="SsuD_RutA_monooxygenase"/>
</dbReference>
<evidence type="ECO:0000256" key="3">
    <source>
        <dbReference type="ARBA" id="ARBA00023002"/>
    </source>
</evidence>
<name>A0A6J6ZUV9_9ZZZZ</name>
<dbReference type="InterPro" id="IPR011251">
    <property type="entry name" value="Luciferase-like_dom"/>
</dbReference>
<reference evidence="6" key="1">
    <citation type="submission" date="2020-05" db="EMBL/GenBank/DDBJ databases">
        <authorList>
            <person name="Chiriac C."/>
            <person name="Salcher M."/>
            <person name="Ghai R."/>
            <person name="Kavagutti S V."/>
        </authorList>
    </citation>
    <scope>NUCLEOTIDE SEQUENCE</scope>
</reference>
<proteinExistence type="predicted"/>
<keyword evidence="4" id="KW-0503">Monooxygenase</keyword>